<sequence length="209" mass="23961">MNQYFNQELPIFQFIYKTVLVILIGVLTFILCLFLIPAGPALTSLYDTIQKSVVQENGDIIKTYFRSFRNNFKDSFLAVAIMIGYAVIIGGGTYFSTVLSKQTGSLQLYRFIIGALFIPLFIIFPYIFPLISRFTFSIKEYFILSYYLSIKYFLNTILFCILIYGTILLIVMIPQALGIAFALPGIICFIISIKMEKILNDMEKKMVKE</sequence>
<feature type="transmembrane region" description="Helical" evidence="1">
    <location>
        <begin position="179"/>
        <end position="199"/>
    </location>
</feature>
<proteinExistence type="predicted"/>
<name>A0ABR7NC78_9FIRM</name>
<protein>
    <submittedName>
        <fullName evidence="2">DUF624 domain-containing protein</fullName>
    </submittedName>
</protein>
<evidence type="ECO:0000313" key="2">
    <source>
        <dbReference type="EMBL" id="MBC8573998.1"/>
    </source>
</evidence>
<feature type="transmembrane region" description="Helical" evidence="1">
    <location>
        <begin position="14"/>
        <end position="36"/>
    </location>
</feature>
<feature type="transmembrane region" description="Helical" evidence="1">
    <location>
        <begin position="108"/>
        <end position="131"/>
    </location>
</feature>
<dbReference type="InterPro" id="IPR006938">
    <property type="entry name" value="DUF624"/>
</dbReference>
<dbReference type="EMBL" id="JACRSZ010000014">
    <property type="protein sequence ID" value="MBC8573998.1"/>
    <property type="molecule type" value="Genomic_DNA"/>
</dbReference>
<dbReference type="RefSeq" id="WP_249309461.1">
    <property type="nucleotide sequence ID" value="NZ_JACRSZ010000014.1"/>
</dbReference>
<evidence type="ECO:0000256" key="1">
    <source>
        <dbReference type="SAM" id="Phobius"/>
    </source>
</evidence>
<dbReference type="Pfam" id="PF04854">
    <property type="entry name" value="DUF624"/>
    <property type="match status" value="1"/>
</dbReference>
<comment type="caution">
    <text evidence="2">The sequence shown here is derived from an EMBL/GenBank/DDBJ whole genome shotgun (WGS) entry which is preliminary data.</text>
</comment>
<keyword evidence="3" id="KW-1185">Reference proteome</keyword>
<keyword evidence="1" id="KW-0472">Membrane</keyword>
<organism evidence="2 3">
    <name type="scientific">Jingyaoa shaoxingensis</name>
    <dbReference type="NCBI Taxonomy" id="2763671"/>
    <lineage>
        <taxon>Bacteria</taxon>
        <taxon>Bacillati</taxon>
        <taxon>Bacillota</taxon>
        <taxon>Clostridia</taxon>
        <taxon>Lachnospirales</taxon>
        <taxon>Lachnospiraceae</taxon>
        <taxon>Jingyaoa</taxon>
    </lineage>
</organism>
<feature type="transmembrane region" description="Helical" evidence="1">
    <location>
        <begin position="76"/>
        <end position="96"/>
    </location>
</feature>
<feature type="transmembrane region" description="Helical" evidence="1">
    <location>
        <begin position="152"/>
        <end position="173"/>
    </location>
</feature>
<accession>A0ABR7NC78</accession>
<reference evidence="2 3" key="1">
    <citation type="submission" date="2020-08" db="EMBL/GenBank/DDBJ databases">
        <title>Genome public.</title>
        <authorList>
            <person name="Liu C."/>
            <person name="Sun Q."/>
        </authorList>
    </citation>
    <scope>NUCLEOTIDE SEQUENCE [LARGE SCALE GENOMIC DNA]</scope>
    <source>
        <strain evidence="2 3">NSJ-46</strain>
    </source>
</reference>
<dbReference type="Proteomes" id="UP000657421">
    <property type="component" value="Unassembled WGS sequence"/>
</dbReference>
<keyword evidence="1" id="KW-0812">Transmembrane</keyword>
<gene>
    <name evidence="2" type="ORF">H8716_13040</name>
</gene>
<keyword evidence="1" id="KW-1133">Transmembrane helix</keyword>
<evidence type="ECO:0000313" key="3">
    <source>
        <dbReference type="Proteomes" id="UP000657421"/>
    </source>
</evidence>